<reference evidence="3" key="1">
    <citation type="submission" date="2023-10" db="EMBL/GenBank/DDBJ databases">
        <title>Genome analysis and identification of Salinococcus sp. Bachu38 nov., a PGPR from the rhizosphere of Tamarix.</title>
        <authorList>
            <person name="Liang Z."/>
            <person name="Zhang X."/>
            <person name="Jia J."/>
            <person name="Chen X."/>
            <person name="Wang Y."/>
            <person name="Wang Q."/>
            <person name="Wang R."/>
        </authorList>
    </citation>
    <scope>NUCLEOTIDE SEQUENCE [LARGE SCALE GENOMIC DNA]</scope>
    <source>
        <strain evidence="3">Bachu38</strain>
    </source>
</reference>
<feature type="region of interest" description="Disordered" evidence="1">
    <location>
        <begin position="85"/>
        <end position="120"/>
    </location>
</feature>
<dbReference type="RefSeq" id="WP_342388126.1">
    <property type="nucleotide sequence ID" value="NZ_CP138333.2"/>
</dbReference>
<organism evidence="2 3">
    <name type="scientific">Salinicoccus bachuensis</name>
    <dbReference type="NCBI Taxonomy" id="3136731"/>
    <lineage>
        <taxon>Bacteria</taxon>
        <taxon>Bacillati</taxon>
        <taxon>Bacillota</taxon>
        <taxon>Bacilli</taxon>
        <taxon>Bacillales</taxon>
        <taxon>Staphylococcaceae</taxon>
        <taxon>Salinicoccus</taxon>
    </lineage>
</organism>
<evidence type="ECO:0000313" key="2">
    <source>
        <dbReference type="EMBL" id="WZX29570.1"/>
    </source>
</evidence>
<accession>A0ABZ3CI07</accession>
<dbReference type="EMBL" id="CP138333">
    <property type="protein sequence ID" value="WZX29570.1"/>
    <property type="molecule type" value="Genomic_DNA"/>
</dbReference>
<name>A0ABZ3CI07_9STAP</name>
<proteinExistence type="predicted"/>
<gene>
    <name evidence="2" type="ORF">RQP18_13140</name>
</gene>
<evidence type="ECO:0008006" key="4">
    <source>
        <dbReference type="Google" id="ProtNLM"/>
    </source>
</evidence>
<evidence type="ECO:0000256" key="1">
    <source>
        <dbReference type="SAM" id="MobiDB-lite"/>
    </source>
</evidence>
<sequence length="120" mass="14293">MEFIQAKSIMEELYAVYPNFNRKGIEDFDKIWIKRLMKGDYKKTMRKVEEYTGTNPYPPSLADVLVKEYKPTPIAQMELPRATAEVERELADPEARKRREATLEKARQKRMEFQELMRSD</sequence>
<evidence type="ECO:0000313" key="3">
    <source>
        <dbReference type="Proteomes" id="UP001455384"/>
    </source>
</evidence>
<dbReference type="Gene3D" id="1.10.8.200">
    <property type="entry name" value="Replisome organizer (g39p helicase loader/inhibitor protein)"/>
    <property type="match status" value="1"/>
</dbReference>
<keyword evidence="3" id="KW-1185">Reference proteome</keyword>
<protein>
    <recommendedName>
        <fullName evidence="4">Replicative helicase inhibitor G39P N-terminal domain-containing protein</fullName>
    </recommendedName>
</protein>
<dbReference type="Proteomes" id="UP001455384">
    <property type="component" value="Chromosome"/>
</dbReference>